<keyword evidence="1" id="KW-1133">Transmembrane helix</keyword>
<dbReference type="AlphaFoldDB" id="A0A126Q130"/>
<proteinExistence type="predicted"/>
<gene>
    <name evidence="2" type="ORF">AVL55_12330</name>
</gene>
<evidence type="ECO:0000313" key="3">
    <source>
        <dbReference type="Proteomes" id="UP000063991"/>
    </source>
</evidence>
<dbReference type="Proteomes" id="UP000063991">
    <property type="component" value="Chromosome"/>
</dbReference>
<evidence type="ECO:0000256" key="1">
    <source>
        <dbReference type="SAM" id="Phobius"/>
    </source>
</evidence>
<keyword evidence="1" id="KW-0812">Transmembrane</keyword>
<evidence type="ECO:0000313" key="2">
    <source>
        <dbReference type="EMBL" id="AMJ98885.1"/>
    </source>
</evidence>
<reference evidence="2 3" key="1">
    <citation type="submission" date="2015-12" db="EMBL/GenBank/DDBJ databases">
        <authorList>
            <person name="Shamseldin A."/>
            <person name="Moawad H."/>
            <person name="Abd El-Rahim W.M."/>
            <person name="Sadowsky M.J."/>
        </authorList>
    </citation>
    <scope>NUCLEOTIDE SEQUENCE [LARGE SCALE GENOMIC DNA]</scope>
    <source>
        <strain evidence="2 3">D7</strain>
    </source>
</reference>
<keyword evidence="1" id="KW-0472">Membrane</keyword>
<protein>
    <submittedName>
        <fullName evidence="2">Uncharacterized protein</fullName>
    </submittedName>
</protein>
<name>A0A126Q130_ALTMA</name>
<feature type="transmembrane region" description="Helical" evidence="1">
    <location>
        <begin position="45"/>
        <end position="65"/>
    </location>
</feature>
<dbReference type="EMBL" id="CP014323">
    <property type="protein sequence ID" value="AMJ98885.1"/>
    <property type="molecule type" value="Genomic_DNA"/>
</dbReference>
<organism evidence="2 3">
    <name type="scientific">Alteromonas macleodii</name>
    <name type="common">Pseudoalteromonas macleodii</name>
    <dbReference type="NCBI Taxonomy" id="28108"/>
    <lineage>
        <taxon>Bacteria</taxon>
        <taxon>Pseudomonadati</taxon>
        <taxon>Pseudomonadota</taxon>
        <taxon>Gammaproteobacteria</taxon>
        <taxon>Alteromonadales</taxon>
        <taxon>Alteromonadaceae</taxon>
        <taxon>Alteromonas/Salinimonas group</taxon>
        <taxon>Alteromonas</taxon>
    </lineage>
</organism>
<sequence length="74" mass="8357">MDVNNSKSFKLVIFILSVLLSGFVLKLAGLDASQANIVKLSNFSLPIFIVFGICVSWTYNSIHFLTERVYQKRT</sequence>
<accession>A0A126Q130</accession>